<evidence type="ECO:0000313" key="6">
    <source>
        <dbReference type="Proteomes" id="UP000400924"/>
    </source>
</evidence>
<sequence>MSSQPRRAPDVLIVGGGPAGLSAAVLLGERGVDVLLVERHAAASPLPRAHLLNQRTMEIFTEMGVADAVYDLSPPEDRWHKVAWHTTLAGPAAPFGQVIGALPAWGGGPDAERYARASPSRYANVPQLRLDPLLRARAEAVCGPENIRFHHELTALSLSADDAGEGATATVRDRDSGRDYDVHARYVIAADGGRTCTDLLGIEMDGPTGLLDMVTVHATMDLSEWISDDEVLLRYFINPDGRGSFAGALCAMGPDRWGGDSPEWAVHTGYRTSDADRHDHAAILGRIRRMLGIPDLDIEVHAVSHWEFEGVVARRQRLGPVFLAGNAAHRHPPTGGLGLNTAVQDVHNLAWKLDAVLTGQATDALLDSYEAERRPVGEFNVQHCLTNAGGHARIAAALGLRADQSEEAGWDAVTEWLADTPEGDAKRAAVAEAIASNADDFSQLAVELGYHYESGALVPDDTPAPEGENPLRDHVSTARPGHHLPHVWLDRDGSRQSVHQLIAPRGLTLLVDAEHAPRWAAAAQAAGDTGATIHVRVIGSGAEWTDPTGEWAALRGVDSSGALLVRPDRHIAWRAPDWSRDRPAELRRSVRSVLALQPSHAQPVPTLTAASNE</sequence>
<evidence type="ECO:0000256" key="1">
    <source>
        <dbReference type="ARBA" id="ARBA00001974"/>
    </source>
</evidence>
<proteinExistence type="predicted"/>
<feature type="domain" description="FAD-binding" evidence="4">
    <location>
        <begin position="10"/>
        <end position="382"/>
    </location>
</feature>
<dbReference type="PANTHER" id="PTHR43004">
    <property type="entry name" value="TRK SYSTEM POTASSIUM UPTAKE PROTEIN"/>
    <property type="match status" value="1"/>
</dbReference>
<dbReference type="AlphaFoldDB" id="A0A5N8XAW8"/>
<comment type="caution">
    <text evidence="5">The sequence shown here is derived from an EMBL/GenBank/DDBJ whole genome shotgun (WGS) entry which is preliminary data.</text>
</comment>
<comment type="cofactor">
    <cofactor evidence="1">
        <name>FAD</name>
        <dbReference type="ChEBI" id="CHEBI:57692"/>
    </cofactor>
</comment>
<dbReference type="PANTHER" id="PTHR43004:SF19">
    <property type="entry name" value="BINDING MONOOXYGENASE, PUTATIVE (JCVI)-RELATED"/>
    <property type="match status" value="1"/>
</dbReference>
<evidence type="ECO:0000259" key="4">
    <source>
        <dbReference type="Pfam" id="PF01494"/>
    </source>
</evidence>
<evidence type="ECO:0000313" key="5">
    <source>
        <dbReference type="EMBL" id="MPY56048.1"/>
    </source>
</evidence>
<keyword evidence="3" id="KW-0274">FAD</keyword>
<dbReference type="SUPFAM" id="SSF51905">
    <property type="entry name" value="FAD/NAD(P)-binding domain"/>
    <property type="match status" value="1"/>
</dbReference>
<dbReference type="RefSeq" id="WP_152769529.1">
    <property type="nucleotide sequence ID" value="NZ_VJZC01000007.1"/>
</dbReference>
<reference evidence="5 6" key="1">
    <citation type="submission" date="2019-07" db="EMBL/GenBank/DDBJ databases">
        <title>New species of Amycolatopsis and Streptomyces.</title>
        <authorList>
            <person name="Duangmal K."/>
            <person name="Teo W.F.A."/>
            <person name="Lipun K."/>
        </authorList>
    </citation>
    <scope>NUCLEOTIDE SEQUENCE [LARGE SCALE GENOMIC DNA]</scope>
    <source>
        <strain evidence="5 6">NBRC 106415</strain>
    </source>
</reference>
<name>A0A5N8XAW8_9ACTN</name>
<organism evidence="5 6">
    <name type="scientific">Streptomyces spongiae</name>
    <dbReference type="NCBI Taxonomy" id="565072"/>
    <lineage>
        <taxon>Bacteria</taxon>
        <taxon>Bacillati</taxon>
        <taxon>Actinomycetota</taxon>
        <taxon>Actinomycetes</taxon>
        <taxon>Kitasatosporales</taxon>
        <taxon>Streptomycetaceae</taxon>
        <taxon>Streptomyces</taxon>
    </lineage>
</organism>
<accession>A0A5N8XAW8</accession>
<keyword evidence="6" id="KW-1185">Reference proteome</keyword>
<dbReference type="InterPro" id="IPR002938">
    <property type="entry name" value="FAD-bd"/>
</dbReference>
<dbReference type="OrthoDB" id="8670884at2"/>
<gene>
    <name evidence="5" type="ORF">FNH08_02290</name>
</gene>
<dbReference type="GO" id="GO:0016709">
    <property type="term" value="F:oxidoreductase activity, acting on paired donors, with incorporation or reduction of molecular oxygen, NAD(P)H as one donor, and incorporation of one atom of oxygen"/>
    <property type="evidence" value="ECO:0007669"/>
    <property type="project" value="UniProtKB-ARBA"/>
</dbReference>
<dbReference type="Proteomes" id="UP000400924">
    <property type="component" value="Unassembled WGS sequence"/>
</dbReference>
<protein>
    <submittedName>
        <fullName evidence="5">FAD-binding protein</fullName>
    </submittedName>
</protein>
<evidence type="ECO:0000256" key="3">
    <source>
        <dbReference type="ARBA" id="ARBA00022827"/>
    </source>
</evidence>
<dbReference type="EMBL" id="VJZC01000007">
    <property type="protein sequence ID" value="MPY56048.1"/>
    <property type="molecule type" value="Genomic_DNA"/>
</dbReference>
<dbReference type="Pfam" id="PF01494">
    <property type="entry name" value="FAD_binding_3"/>
    <property type="match status" value="1"/>
</dbReference>
<dbReference type="GO" id="GO:0071949">
    <property type="term" value="F:FAD binding"/>
    <property type="evidence" value="ECO:0007669"/>
    <property type="project" value="InterPro"/>
</dbReference>
<dbReference type="Gene3D" id="3.40.30.120">
    <property type="match status" value="1"/>
</dbReference>
<evidence type="ECO:0000256" key="2">
    <source>
        <dbReference type="ARBA" id="ARBA00022630"/>
    </source>
</evidence>
<dbReference type="Gene3D" id="3.50.50.60">
    <property type="entry name" value="FAD/NAD(P)-binding domain"/>
    <property type="match status" value="1"/>
</dbReference>
<dbReference type="PRINTS" id="PR00420">
    <property type="entry name" value="RNGMNOXGNASE"/>
</dbReference>
<keyword evidence="2" id="KW-0285">Flavoprotein</keyword>
<dbReference type="Pfam" id="PF21274">
    <property type="entry name" value="Rng_hyd_C"/>
    <property type="match status" value="1"/>
</dbReference>
<dbReference type="Gene3D" id="3.30.9.10">
    <property type="entry name" value="D-Amino Acid Oxidase, subunit A, domain 2"/>
    <property type="match status" value="1"/>
</dbReference>
<dbReference type="InterPro" id="IPR036188">
    <property type="entry name" value="FAD/NAD-bd_sf"/>
</dbReference>
<dbReference type="InterPro" id="IPR050641">
    <property type="entry name" value="RIFMO-like"/>
</dbReference>